<accession>L1LCH1</accession>
<dbReference type="GO" id="GO:0016255">
    <property type="term" value="P:attachment of GPI anchor to protein"/>
    <property type="evidence" value="ECO:0007669"/>
    <property type="project" value="TreeGrafter"/>
</dbReference>
<feature type="transmembrane region" description="Helical" evidence="1">
    <location>
        <begin position="720"/>
        <end position="746"/>
    </location>
</feature>
<keyword evidence="1" id="KW-1133">Transmembrane helix</keyword>
<evidence type="ECO:0008006" key="4">
    <source>
        <dbReference type="Google" id="ProtNLM"/>
    </source>
</evidence>
<dbReference type="PANTHER" id="PTHR13304">
    <property type="entry name" value="GLYCOSYLPHOSPHATIDYLINOSITOL ANCHOR ATTACHMENT 1 PROTEIN"/>
    <property type="match status" value="1"/>
</dbReference>
<reference evidence="2 3" key="1">
    <citation type="journal article" date="2012" name="BMC Genomics">
        <title>Comparative genomic analysis and phylogenetic position of Theileria equi.</title>
        <authorList>
            <person name="Kappmeyer L.S."/>
            <person name="Thiagarajan M."/>
            <person name="Herndon D.R."/>
            <person name="Ramsay J.D."/>
            <person name="Caler E."/>
            <person name="Djikeng A."/>
            <person name="Gillespie J.J."/>
            <person name="Lau A.O."/>
            <person name="Roalson E.H."/>
            <person name="Silva J.C."/>
            <person name="Silva M.G."/>
            <person name="Suarez C.E."/>
            <person name="Ueti M.W."/>
            <person name="Nene V.M."/>
            <person name="Mealey R.H."/>
            <person name="Knowles D.P."/>
            <person name="Brayton K.A."/>
        </authorList>
    </citation>
    <scope>NUCLEOTIDE SEQUENCE [LARGE SCALE GENOMIC DNA]</scope>
    <source>
        <strain evidence="2 3">WA</strain>
    </source>
</reference>
<dbReference type="OrthoDB" id="445301at2759"/>
<dbReference type="Proteomes" id="UP000031512">
    <property type="component" value="Unassembled WGS sequence"/>
</dbReference>
<evidence type="ECO:0000313" key="2">
    <source>
        <dbReference type="EMBL" id="EKX72853.1"/>
    </source>
</evidence>
<protein>
    <recommendedName>
        <fullName evidence="4">Glycosylphosphatidylinositol anchor attachment 1 protein</fullName>
    </recommendedName>
</protein>
<evidence type="ECO:0000313" key="3">
    <source>
        <dbReference type="Proteomes" id="UP000031512"/>
    </source>
</evidence>
<keyword evidence="1" id="KW-0812">Transmembrane</keyword>
<keyword evidence="1" id="KW-0472">Membrane</keyword>
<dbReference type="GO" id="GO:0042765">
    <property type="term" value="C:GPI-anchor transamidase complex"/>
    <property type="evidence" value="ECO:0007669"/>
    <property type="project" value="InterPro"/>
</dbReference>
<organism evidence="2 3">
    <name type="scientific">Theileria equi strain WA</name>
    <dbReference type="NCBI Taxonomy" id="1537102"/>
    <lineage>
        <taxon>Eukaryota</taxon>
        <taxon>Sar</taxon>
        <taxon>Alveolata</taxon>
        <taxon>Apicomplexa</taxon>
        <taxon>Aconoidasida</taxon>
        <taxon>Piroplasmida</taxon>
        <taxon>Theileriidae</taxon>
        <taxon>Theileria</taxon>
    </lineage>
</organism>
<evidence type="ECO:0000256" key="1">
    <source>
        <dbReference type="SAM" id="Phobius"/>
    </source>
</evidence>
<dbReference type="GeneID" id="15804488"/>
<feature type="transmembrane region" description="Helical" evidence="1">
    <location>
        <begin position="797"/>
        <end position="818"/>
    </location>
</feature>
<dbReference type="VEuPathDB" id="PiroplasmaDB:BEWA_014120"/>
<dbReference type="EMBL" id="ACOU01000004">
    <property type="protein sequence ID" value="EKX72853.1"/>
    <property type="molecule type" value="Genomic_DNA"/>
</dbReference>
<feature type="transmembrane region" description="Helical" evidence="1">
    <location>
        <begin position="689"/>
        <end position="708"/>
    </location>
</feature>
<name>L1LCH1_THEEQ</name>
<sequence length="826" mass="93229">MSLTSIRLVNLKRKISKIAYPLGNILFFVALFGVPFLSLLKKETSVDEHGYLNRYSISELINDDFHHMNSVKAELTEICALEQGQKRGQALSKRRYSEWKTSAPQDFPTVLKKVGELLNEAFEWSEIGYNSYGYAYDTNGPNGFIEGYSVLCRLKCLRCHARGATLLVATVDTRDCSKDVTSVTLAISALKHLSTAEYLSQDIILLVTERQLPYATGTRQFLDDYFTNRYFKFRSGTLHNAFVLDLGSNDCAKYTISYEGTDGLLPNQDVVNIFVNIAAYEGFEVHTRSMWQSVFRMAFNIDRSRQHTPLLERNINGFSLICSAVSKYPKSPDILLKVLVLMLRNQNNLDTLLERSYNFYFFTDARNFISISVYAVIIPLLVLKSLVWLIFSPYTRKFTTAFFGLGVFAVNTILGSLPSYIYLVSMVKKHSGDKTDVVLETTRFAFRLLAVSYGVLVLVNLLFFKFFALLFDYEYPEDDICLIKQEILERMKTLKGTPKSPLARLCSIVANKMGCGSKSHELDRDTIKYVNRMQAPSAPLSNMEKLQNLLRRLSLRRDPERRARWANRLALLKEKFTRRHSVAGSISTDYNMDSIDRITEVTSEVVYGAPETDQLSLLETELKKLGPAWIVYLIPDNLPQPSIVLAVATHVVAITFLLGLSVLNWSLAFVLSLFTSLPLLLLSVKRNGVFGPLVTFLYTLVSLFLVYPPTCVSGSRARDAVLASLGTACLALVKFLDASAFSGALVGQVKESLRFFAKHVFGNATHWINASGDSFLLRKVYSFAEDHVLVKSPSLPFLWFFAIPILFHILLSNVLLLCRKFTCKGI</sequence>
<dbReference type="STRING" id="1537102.L1LCH1"/>
<dbReference type="PANTHER" id="PTHR13304:SF0">
    <property type="entry name" value="GLYCOSYLPHOSPHATIDYLINOSITOL ANCHOR ATTACHMENT 1 PROTEIN"/>
    <property type="match status" value="1"/>
</dbReference>
<feature type="transmembrane region" description="Helical" evidence="1">
    <location>
        <begin position="21"/>
        <end position="40"/>
    </location>
</feature>
<dbReference type="AlphaFoldDB" id="L1LCH1"/>
<feature type="transmembrane region" description="Helical" evidence="1">
    <location>
        <begin position="643"/>
        <end position="669"/>
    </location>
</feature>
<dbReference type="InterPro" id="IPR007246">
    <property type="entry name" value="Gaa1"/>
</dbReference>
<comment type="caution">
    <text evidence="2">The sequence shown here is derived from an EMBL/GenBank/DDBJ whole genome shotgun (WGS) entry which is preliminary data.</text>
</comment>
<dbReference type="eggNOG" id="KOG3566">
    <property type="taxonomic scope" value="Eukaryota"/>
</dbReference>
<keyword evidence="3" id="KW-1185">Reference proteome</keyword>
<feature type="transmembrane region" description="Helical" evidence="1">
    <location>
        <begin position="402"/>
        <end position="424"/>
    </location>
</feature>
<dbReference type="Pfam" id="PF04114">
    <property type="entry name" value="Gaa1"/>
    <property type="match status" value="1"/>
</dbReference>
<dbReference type="KEGG" id="beq:BEWA_014120"/>
<gene>
    <name evidence="2" type="ORF">BEWA_014120</name>
</gene>
<feature type="transmembrane region" description="Helical" evidence="1">
    <location>
        <begin position="368"/>
        <end position="390"/>
    </location>
</feature>
<dbReference type="RefSeq" id="XP_004832305.1">
    <property type="nucleotide sequence ID" value="XM_004832248.1"/>
</dbReference>
<proteinExistence type="predicted"/>
<feature type="transmembrane region" description="Helical" evidence="1">
    <location>
        <begin position="444"/>
        <end position="464"/>
    </location>
</feature>